<dbReference type="InterPro" id="IPR058441">
    <property type="entry name" value="DUF8128"/>
</dbReference>
<sequence>MSLTASEQATLYFYEWEYWNRGYNHFDTPIDIEPPYLPFQHRTYTNPVIDDGRVPALFTSIKKLIVPQQKEEKQENESLSLEPNFLQFNEQPTLVGFSISFHQGQEIIPLRNIEFLNMLSFTAHLVSFEIVGTEDNITIQIVCSDVDGKRIQSHLKAYFPNIIIRDCDAEDFGFNLDKNIAIADFGVHDEFMRSIHTSESFSIDPLTSIIATLDSLEQGDITVFQVLFKGITSPLAKDITNAVSDGGGGSFFSDAPEMPKCAEDKISAPLFSVVMRIGVQGVNDNRSHYLATELSRSITSISQSKYNKLIPLSNEGYAYDFHEYNLRNRLSNRLGFILNSKELNTFVHYPNRTVVSDKLGLDNIKTKQQSKASQNGIHIGTNVHLEQEFPVHLDTESRLSHTHIIGATGVGKSTLIANMMLADIEQKRGCAIFDPHGDICDDILQRIPEHRKDDVVIIDPSDSEYPIGFNLLEAHTEPEKIVLSSDLVSAFKRHATAWGDNMTAVLQNAVNTVLESSKGGTIIELKRFLIEESFRDEYLTSVDDPSLHYYWQNEYPMVRKGIAPLLTRIDTFLRPKLVRYMLAQKQGVDISQCLAESKIVLLKLSQGLIGEHNSYLLGSLFLAKFNQAALSRQGQNKDERTPYILYLDEFQNFITPSIEKILSGTRKYGLGLTIAHQELGQIQDLSLLNSVISNPKIRICFRLGDSDAKRLESGFSYFEQTDLQSLERGETIMRIGSSSNDFNLLTNPLQKTNTDYSQTIITSVRKEYGTPKKQVEDLLVSMLPSLKTTSYKKKPPIKEKLIIPNETINEVPEQKPKSLPSAIPDDVKDKLFKEENESLEIRTHTYLQSMIKKLGQDRNYIATTEYPTKDGGRIDIVLEKDGLKIGFEISETNKPAYEVKNIKKCLKAGCIPVVMVSKNKKHLNVIEKLATKELSTKDKTLVQFIQPDMIPKILDAFVIQPQKQEEIVKGFRIVTEFENEESTQIKNIKSRLTKLFKKKK</sequence>
<accession>A0A2K9PPY7</accession>
<dbReference type="SUPFAM" id="SSF52540">
    <property type="entry name" value="P-loop containing nucleoside triphosphate hydrolases"/>
    <property type="match status" value="1"/>
</dbReference>
<protein>
    <submittedName>
        <fullName evidence="4">Uncharacterized protein</fullName>
    </submittedName>
</protein>
<dbReference type="InterPro" id="IPR019476">
    <property type="entry name" value="T4SS_TraD_DNA-bd"/>
</dbReference>
<evidence type="ECO:0000313" key="4">
    <source>
        <dbReference type="EMBL" id="AUP79122.1"/>
    </source>
</evidence>
<dbReference type="Pfam" id="PF26449">
    <property type="entry name" value="DUF8128"/>
    <property type="match status" value="1"/>
</dbReference>
<name>A0A2K9PPY7_9FLAO</name>
<evidence type="ECO:0000259" key="1">
    <source>
        <dbReference type="Pfam" id="PF10412"/>
    </source>
</evidence>
<evidence type="ECO:0000259" key="2">
    <source>
        <dbReference type="Pfam" id="PF12696"/>
    </source>
</evidence>
<feature type="domain" description="Type IV secretion system coupling protein TraD DNA-binding" evidence="1">
    <location>
        <begin position="395"/>
        <end position="534"/>
    </location>
</feature>
<dbReference type="Gene3D" id="3.40.50.300">
    <property type="entry name" value="P-loop containing nucleotide triphosphate hydrolases"/>
    <property type="match status" value="2"/>
</dbReference>
<feature type="domain" description="TraD/TraG TraM recognition site" evidence="2">
    <location>
        <begin position="644"/>
        <end position="706"/>
    </location>
</feature>
<dbReference type="KEGG" id="fek:C1H87_10590"/>
<dbReference type="InterPro" id="IPR008571">
    <property type="entry name" value="HerA-like"/>
</dbReference>
<dbReference type="InterPro" id="IPR032689">
    <property type="entry name" value="TraG-D_C"/>
</dbReference>
<dbReference type="Pfam" id="PF12696">
    <property type="entry name" value="TraG-D_C"/>
    <property type="match status" value="1"/>
</dbReference>
<dbReference type="InterPro" id="IPR027417">
    <property type="entry name" value="P-loop_NTPase"/>
</dbReference>
<gene>
    <name evidence="4" type="ORF">C1H87_10590</name>
</gene>
<reference evidence="4 5" key="1">
    <citation type="submission" date="2018-01" db="EMBL/GenBank/DDBJ databases">
        <title>Complete genome sequence of Flavivirga eckloniae ECD14 isolated from seaweed Ecklonia cava.</title>
        <authorList>
            <person name="Lee J.H."/>
            <person name="Baik K.S."/>
            <person name="Seong C.N."/>
        </authorList>
    </citation>
    <scope>NUCLEOTIDE SEQUENCE [LARGE SCALE GENOMIC DNA]</scope>
    <source>
        <strain evidence="4 5">ECD14</strain>
    </source>
</reference>
<evidence type="ECO:0000313" key="5">
    <source>
        <dbReference type="Proteomes" id="UP000235826"/>
    </source>
</evidence>
<dbReference type="EMBL" id="CP025791">
    <property type="protein sequence ID" value="AUP79122.1"/>
    <property type="molecule type" value="Genomic_DNA"/>
</dbReference>
<proteinExistence type="predicted"/>
<dbReference type="Pfam" id="PF10412">
    <property type="entry name" value="TrwB_AAD_bind"/>
    <property type="match status" value="1"/>
</dbReference>
<dbReference type="AlphaFoldDB" id="A0A2K9PPY7"/>
<keyword evidence="5" id="KW-1185">Reference proteome</keyword>
<evidence type="ECO:0000259" key="3">
    <source>
        <dbReference type="Pfam" id="PF26449"/>
    </source>
</evidence>
<dbReference type="OrthoDB" id="9806951at2"/>
<dbReference type="PANTHER" id="PTHR42957">
    <property type="entry name" value="HELICASE MJ1565-RELATED"/>
    <property type="match status" value="1"/>
</dbReference>
<dbReference type="Proteomes" id="UP000235826">
    <property type="component" value="Chromosome"/>
</dbReference>
<dbReference type="CDD" id="cd01127">
    <property type="entry name" value="TrwB_TraG_TraD_VirD4"/>
    <property type="match status" value="1"/>
</dbReference>
<dbReference type="RefSeq" id="WP_102755777.1">
    <property type="nucleotide sequence ID" value="NZ_CP025791.1"/>
</dbReference>
<dbReference type="PANTHER" id="PTHR42957:SF1">
    <property type="entry name" value="HELICASE MJ1565-RELATED"/>
    <property type="match status" value="1"/>
</dbReference>
<organism evidence="4 5">
    <name type="scientific">Flavivirga eckloniae</name>
    <dbReference type="NCBI Taxonomy" id="1803846"/>
    <lineage>
        <taxon>Bacteria</taxon>
        <taxon>Pseudomonadati</taxon>
        <taxon>Bacteroidota</taxon>
        <taxon>Flavobacteriia</taxon>
        <taxon>Flavobacteriales</taxon>
        <taxon>Flavobacteriaceae</taxon>
        <taxon>Flavivirga</taxon>
    </lineage>
</organism>
<feature type="domain" description="DUF8128" evidence="3">
    <location>
        <begin position="122"/>
        <end position="232"/>
    </location>
</feature>